<dbReference type="PROSITE" id="PS51934">
    <property type="entry name" value="LRAT"/>
    <property type="match status" value="1"/>
</dbReference>
<sequence>MGLLSNRLDKKNLKPGDHIYSWRHAYIYAHHGVYLGDDKVVHFTRLGQEVGTGTGLDVLIISSMPPPRLVTCPTCNHTDISNGIITSCLNCFLNGGLLYRFEYSVNPVVFLANPRGGTCTLAASDPPETVIHRANYLVKNGFGCYNILKNNCIHFAIYCKTGRLVSDKKTMSPSRLMASIIGHPLEAVFSSSLKLVKASGVAPYCVNRYVDDIGKKSDVVS</sequence>
<evidence type="ECO:0000259" key="1">
    <source>
        <dbReference type="PROSITE" id="PS51934"/>
    </source>
</evidence>
<dbReference type="EMBL" id="NBSK02000002">
    <property type="protein sequence ID" value="KAJ0221925.1"/>
    <property type="molecule type" value="Genomic_DNA"/>
</dbReference>
<reference evidence="2 3" key="1">
    <citation type="journal article" date="2017" name="Nat. Commun.">
        <title>Genome assembly with in vitro proximity ligation data and whole-genome triplication in lettuce.</title>
        <authorList>
            <person name="Reyes-Chin-Wo S."/>
            <person name="Wang Z."/>
            <person name="Yang X."/>
            <person name="Kozik A."/>
            <person name="Arikit S."/>
            <person name="Song C."/>
            <person name="Xia L."/>
            <person name="Froenicke L."/>
            <person name="Lavelle D.O."/>
            <person name="Truco M.J."/>
            <person name="Xia R."/>
            <person name="Zhu S."/>
            <person name="Xu C."/>
            <person name="Xu H."/>
            <person name="Xu X."/>
            <person name="Cox K."/>
            <person name="Korf I."/>
            <person name="Meyers B.C."/>
            <person name="Michelmore R.W."/>
        </authorList>
    </citation>
    <scope>NUCLEOTIDE SEQUENCE [LARGE SCALE GENOMIC DNA]</scope>
    <source>
        <strain evidence="3">cv. Salinas</strain>
        <tissue evidence="2">Seedlings</tissue>
    </source>
</reference>
<evidence type="ECO:0000313" key="3">
    <source>
        <dbReference type="Proteomes" id="UP000235145"/>
    </source>
</evidence>
<dbReference type="Gene3D" id="3.90.1720.10">
    <property type="entry name" value="endopeptidase domain like (from Nostoc punctiforme)"/>
    <property type="match status" value="1"/>
</dbReference>
<dbReference type="Pfam" id="PF04970">
    <property type="entry name" value="LRAT"/>
    <property type="match status" value="1"/>
</dbReference>
<name>A0A9R1WG28_LACSA</name>
<gene>
    <name evidence="2" type="ORF">LSAT_V11C200069460</name>
</gene>
<protein>
    <recommendedName>
        <fullName evidence="1">LRAT domain-containing protein</fullName>
    </recommendedName>
</protein>
<dbReference type="OrthoDB" id="421951at2759"/>
<organism evidence="2 3">
    <name type="scientific">Lactuca sativa</name>
    <name type="common">Garden lettuce</name>
    <dbReference type="NCBI Taxonomy" id="4236"/>
    <lineage>
        <taxon>Eukaryota</taxon>
        <taxon>Viridiplantae</taxon>
        <taxon>Streptophyta</taxon>
        <taxon>Embryophyta</taxon>
        <taxon>Tracheophyta</taxon>
        <taxon>Spermatophyta</taxon>
        <taxon>Magnoliopsida</taxon>
        <taxon>eudicotyledons</taxon>
        <taxon>Gunneridae</taxon>
        <taxon>Pentapetalae</taxon>
        <taxon>asterids</taxon>
        <taxon>campanulids</taxon>
        <taxon>Asterales</taxon>
        <taxon>Asteraceae</taxon>
        <taxon>Cichorioideae</taxon>
        <taxon>Cichorieae</taxon>
        <taxon>Lactucinae</taxon>
        <taxon>Lactuca</taxon>
    </lineage>
</organism>
<accession>A0A9R1WG28</accession>
<feature type="domain" description="LRAT" evidence="1">
    <location>
        <begin position="20"/>
        <end position="168"/>
    </location>
</feature>
<proteinExistence type="predicted"/>
<dbReference type="PANTHER" id="PTHR46137:SF4">
    <property type="entry name" value="PROTEIN LEAD-SENSITIVE 1"/>
    <property type="match status" value="1"/>
</dbReference>
<keyword evidence="3" id="KW-1185">Reference proteome</keyword>
<evidence type="ECO:0000313" key="2">
    <source>
        <dbReference type="EMBL" id="KAJ0221925.1"/>
    </source>
</evidence>
<dbReference type="InterPro" id="IPR007053">
    <property type="entry name" value="LRAT_dom"/>
</dbReference>
<dbReference type="PANTHER" id="PTHR46137">
    <property type="entry name" value="OS05G0310600 PROTEIN"/>
    <property type="match status" value="1"/>
</dbReference>
<dbReference type="Gramene" id="rna-gnl|WGS:NBSK|LSAT_2X54380_mrna">
    <property type="protein sequence ID" value="cds-PLY95701.1"/>
    <property type="gene ID" value="gene-LSAT_2X54380"/>
</dbReference>
<dbReference type="AlphaFoldDB" id="A0A9R1WG28"/>
<comment type="caution">
    <text evidence="2">The sequence shown here is derived from an EMBL/GenBank/DDBJ whole genome shotgun (WGS) entry which is preliminary data.</text>
</comment>
<dbReference type="Proteomes" id="UP000235145">
    <property type="component" value="Unassembled WGS sequence"/>
</dbReference>